<protein>
    <submittedName>
        <fullName evidence="1">Uncharacterized protein</fullName>
    </submittedName>
</protein>
<evidence type="ECO:0000313" key="2">
    <source>
        <dbReference type="Proteomes" id="UP000467385"/>
    </source>
</evidence>
<dbReference type="InterPro" id="IPR036412">
    <property type="entry name" value="HAD-like_sf"/>
</dbReference>
<dbReference type="STRING" id="44010.AWC00_19270"/>
<sequence length="1425" mass="160799">MAEPVRLVVWDLDDTFWRGTLVEGGIREYVQAHHDIVVELARRGILSSICSKNDKQSVVKILEEQKILDYFVFPDISWDPKGPRLAALIEAVQLRPATVMFIDDNPRNRAEAKALIPDLQVESEEFIPQLLADPRFVGKDDSDLSRLKQYKLLEARHQAQRSAGGGGHQFLRDSDVRVCFDHDLEDVANLDRAIELINRTNQLNYTKRRLPEDLKTAREILRRDTAPMEVQAGLIRVVDRYGDYGYVGFFMMQVNMQARESQHRELIHFCFSCRTLGMLVERWVYDYLERPKLAVVGEVVTDLSGPDAVDWVRLVSSSELYSDRKVEAAAIAPELRLWGGCEMYPIGLYLKQYAPEVKVRGSFVADNKFVVLNSCALAVSAFERTESDFCEEAKALGVPADVLAGDYFADAPAGTAIVFSGALDAGRFWPHLSYYQHAHRGWELAFQMAGRADVTTLPEGEFERLVEEQDGADERTRRHLIEVARHVRKNYRKARPMSDARRAATLWALLEHVPVGAKLILLLDHDRHRVQGVVQSEPRTARYNELVKSIARAYPYVAVACFSDFVDDDEQIQELGNHYHRVVYLKLAERLAELIERLPPKRASDVRGTEIVDAEATVRGVYRDLLGLAPQENELKVWSAYAREGAREGMTVPDLVEQFVSSEDYKSRSRVAPDAQTTPRMGPAAAEEYIASLYATILKREPTPAELAHWVTAATTLPAEQIYFAFVNSKEYTQWQRYSPIVDPSTIAGYVEKQYLQEPSDIKGIHFDEFAMARFWIENSELIKNTPFGEHDDGKNRFYYDDGRYPYGDAMTLRAMIAHFKPKNVIEVGSGFSSACILDAVDHVGLSDFTLTCIDPNADRLRSRLREEDHSRVDIVEALVQDVPVSTFSKLDENDILLIDSTHVLKTASDVHFALFSILPSLKKGVLVHFQAISYPFEYPRHWLFGNSRSWNEIYALRAFLMYNPAFEVVFWNGLFAHRQRVLVHETNPLFLKNPGGSIWLRARSLDMVQTQLAQLAATAGPQARTQFGDWISLGASGHSNDVVGSGWSFQENSCRWLTGTYSVLAVPMPPERDAADYILMLRVTPYLANGQNDCQRCTVVCGTETVAEVTLVLSGWIGFRVPAEAVDSEKLAISLVHPDAGSQQRVASASRELAIAVHEAVVLPATEADESVGWRGKTGHFVSSDWRAQALAPDWKRVAAKFQSLGQDCEFGLVQRQCEAEPLGLFRWSNIRLHGVIQCLRSEFSEIAGEEKLHIYPCATGEYHSEYKSLDMITHTLLRADQNPDVDAVRHKESARLKMLARLLREDLEDGEKVFVLLRKYAPLDDSEVLPVISLMRRYNPNAALLWVTVAGPDERHLVGQCEIVGNNLVKGYLDKFSGWNDDWSTLSIGCWKDILISALQALGRPIPTHAEGLPPEQKQLELS</sequence>
<dbReference type="SUPFAM" id="SSF56784">
    <property type="entry name" value="HAD-like"/>
    <property type="match status" value="1"/>
</dbReference>
<accession>A0A1X1T3C2</accession>
<dbReference type="InterPro" id="IPR023214">
    <property type="entry name" value="HAD_sf"/>
</dbReference>
<gene>
    <name evidence="1" type="ORF">MCNS_39790</name>
</gene>
<name>A0A1X1T3C2_9MYCO</name>
<dbReference type="InterPro" id="IPR010033">
    <property type="entry name" value="HAD_SF_ppase_IIIC"/>
</dbReference>
<dbReference type="EMBL" id="AP022613">
    <property type="protein sequence ID" value="BBZ40916.1"/>
    <property type="molecule type" value="Genomic_DNA"/>
</dbReference>
<dbReference type="InterPro" id="IPR029063">
    <property type="entry name" value="SAM-dependent_MTases_sf"/>
</dbReference>
<dbReference type="InterPro" id="IPR038255">
    <property type="entry name" value="PBS_linker_sf"/>
</dbReference>
<dbReference type="Gene3D" id="3.40.50.150">
    <property type="entry name" value="Vaccinia Virus protein VP39"/>
    <property type="match status" value="1"/>
</dbReference>
<proteinExistence type="predicted"/>
<dbReference type="RefSeq" id="WP_085234344.1">
    <property type="nucleotide sequence ID" value="NZ_AP022613.1"/>
</dbReference>
<dbReference type="Proteomes" id="UP000467385">
    <property type="component" value="Chromosome"/>
</dbReference>
<dbReference type="Pfam" id="PF13578">
    <property type="entry name" value="Methyltransf_24"/>
    <property type="match status" value="1"/>
</dbReference>
<dbReference type="OrthoDB" id="9133362at2"/>
<dbReference type="Gene3D" id="3.40.50.1000">
    <property type="entry name" value="HAD superfamily/HAD-like"/>
    <property type="match status" value="1"/>
</dbReference>
<organism evidence="1 2">
    <name type="scientific">Mycobacterium conspicuum</name>
    <dbReference type="NCBI Taxonomy" id="44010"/>
    <lineage>
        <taxon>Bacteria</taxon>
        <taxon>Bacillati</taxon>
        <taxon>Actinomycetota</taxon>
        <taxon>Actinomycetes</taxon>
        <taxon>Mycobacteriales</taxon>
        <taxon>Mycobacteriaceae</taxon>
        <taxon>Mycobacterium</taxon>
    </lineage>
</organism>
<evidence type="ECO:0000313" key="1">
    <source>
        <dbReference type="EMBL" id="BBZ40916.1"/>
    </source>
</evidence>
<dbReference type="SUPFAM" id="SSF53335">
    <property type="entry name" value="S-adenosyl-L-methionine-dependent methyltransferases"/>
    <property type="match status" value="1"/>
</dbReference>
<reference evidence="1 2" key="1">
    <citation type="journal article" date="2019" name="Emerg. Microbes Infect.">
        <title>Comprehensive subspecies identification of 175 nontuberculous mycobacteria species based on 7547 genomic profiles.</title>
        <authorList>
            <person name="Matsumoto Y."/>
            <person name="Kinjo T."/>
            <person name="Motooka D."/>
            <person name="Nabeya D."/>
            <person name="Jung N."/>
            <person name="Uechi K."/>
            <person name="Horii T."/>
            <person name="Iida T."/>
            <person name="Fujita J."/>
            <person name="Nakamura S."/>
        </authorList>
    </citation>
    <scope>NUCLEOTIDE SEQUENCE [LARGE SCALE GENOMIC DNA]</scope>
    <source>
        <strain evidence="1 2">JCM 14738</strain>
    </source>
</reference>
<dbReference type="NCBIfam" id="TIGR01681">
    <property type="entry name" value="HAD-SF-IIIC"/>
    <property type="match status" value="1"/>
</dbReference>
<keyword evidence="2" id="KW-1185">Reference proteome</keyword>
<dbReference type="Gene3D" id="1.10.3130.20">
    <property type="entry name" value="Phycobilisome linker domain"/>
    <property type="match status" value="1"/>
</dbReference>